<keyword evidence="2" id="KW-0812">Transmembrane</keyword>
<protein>
    <submittedName>
        <fullName evidence="3">Uncharacterized protein</fullName>
    </submittedName>
</protein>
<feature type="compositionally biased region" description="Low complexity" evidence="1">
    <location>
        <begin position="312"/>
        <end position="357"/>
    </location>
</feature>
<dbReference type="OrthoDB" id="4373750at2"/>
<evidence type="ECO:0000313" key="4">
    <source>
        <dbReference type="Proteomes" id="UP000008363"/>
    </source>
</evidence>
<keyword evidence="2" id="KW-1133">Transmembrane helix</keyword>
<name>K6WQ53_9ACTN</name>
<dbReference type="Proteomes" id="UP000008363">
    <property type="component" value="Unassembled WGS sequence"/>
</dbReference>
<dbReference type="AlphaFoldDB" id="K6WQ53"/>
<accession>K6WQ53</accession>
<feature type="region of interest" description="Disordered" evidence="1">
    <location>
        <begin position="312"/>
        <end position="367"/>
    </location>
</feature>
<dbReference type="RefSeq" id="WP_006330303.1">
    <property type="nucleotide sequence ID" value="NZ_BAHC01000035.1"/>
</dbReference>
<evidence type="ECO:0000256" key="2">
    <source>
        <dbReference type="SAM" id="Phobius"/>
    </source>
</evidence>
<dbReference type="STRING" id="1108045.GORHZ_035_00090"/>
<evidence type="ECO:0000256" key="1">
    <source>
        <dbReference type="SAM" id="MobiDB-lite"/>
    </source>
</evidence>
<keyword evidence="4" id="KW-1185">Reference proteome</keyword>
<sequence>MAETTSVRSPSNSASGSAVLGISVVEDQIASVVRGPGGEIIASNLVDLPDPSAQGAETAIGELVGSVPYEIDRIGIACARPATQNYLQTRLAPGPSHPAWHSKVAVTDLPSALAEVATTELGGRGIVAVLDLDRSAVPSPGSSVVTLDSATGEVLGTAEFAFGTPGPVTDPTHARIVADAVTSAPGGASVTAVVCTGPGAEVPGVASAMEYALARPVVIAAQPALASAAGAAVIVLRPTPVPHGSSNRRWWVIGAAIAAALLVGAIAASAVFAGVEADQQAEIPTSTVTAPPSTITMTTEADAVTETRQVTATVTQDRQTVTRTTTATETQTETAAATETQTETQTETETVTVTETVSSGGTAPPFP</sequence>
<keyword evidence="2" id="KW-0472">Membrane</keyword>
<feature type="transmembrane region" description="Helical" evidence="2">
    <location>
        <begin position="217"/>
        <end position="238"/>
    </location>
</feature>
<evidence type="ECO:0000313" key="3">
    <source>
        <dbReference type="EMBL" id="GAB88669.1"/>
    </source>
</evidence>
<reference evidence="3 4" key="1">
    <citation type="submission" date="2012-08" db="EMBL/GenBank/DDBJ databases">
        <title>Whole genome shotgun sequence of Gordonia rhizosphera NBRC 16068.</title>
        <authorList>
            <person name="Takarada H."/>
            <person name="Isaki S."/>
            <person name="Hosoyama A."/>
            <person name="Tsuchikane K."/>
            <person name="Katsumata H."/>
            <person name="Baba S."/>
            <person name="Ohji S."/>
            <person name="Yamazaki S."/>
            <person name="Fujita N."/>
        </authorList>
    </citation>
    <scope>NUCLEOTIDE SEQUENCE [LARGE SCALE GENOMIC DNA]</scope>
    <source>
        <strain evidence="3 4">NBRC 16068</strain>
    </source>
</reference>
<gene>
    <name evidence="3" type="ORF">GORHZ_035_00090</name>
</gene>
<dbReference type="EMBL" id="BAHC01000035">
    <property type="protein sequence ID" value="GAB88669.1"/>
    <property type="molecule type" value="Genomic_DNA"/>
</dbReference>
<organism evidence="3 4">
    <name type="scientific">Gordonia rhizosphera NBRC 16068</name>
    <dbReference type="NCBI Taxonomy" id="1108045"/>
    <lineage>
        <taxon>Bacteria</taxon>
        <taxon>Bacillati</taxon>
        <taxon>Actinomycetota</taxon>
        <taxon>Actinomycetes</taxon>
        <taxon>Mycobacteriales</taxon>
        <taxon>Gordoniaceae</taxon>
        <taxon>Gordonia</taxon>
    </lineage>
</organism>
<proteinExistence type="predicted"/>
<dbReference type="eggNOG" id="ENOG5033SVC">
    <property type="taxonomic scope" value="Bacteria"/>
</dbReference>
<feature type="transmembrane region" description="Helical" evidence="2">
    <location>
        <begin position="250"/>
        <end position="275"/>
    </location>
</feature>
<comment type="caution">
    <text evidence="3">The sequence shown here is derived from an EMBL/GenBank/DDBJ whole genome shotgun (WGS) entry which is preliminary data.</text>
</comment>